<feature type="transmembrane region" description="Helical" evidence="11">
    <location>
        <begin position="123"/>
        <end position="147"/>
    </location>
</feature>
<evidence type="ECO:0000313" key="13">
    <source>
        <dbReference type="EMBL" id="MEN3930782.1"/>
    </source>
</evidence>
<comment type="caution">
    <text evidence="13">The sequence shown here is derived from an EMBL/GenBank/DDBJ whole genome shotgun (WGS) entry which is preliminary data.</text>
</comment>
<dbReference type="Gene3D" id="2.30.42.10">
    <property type="match status" value="1"/>
</dbReference>
<organism evidence="13 14">
    <name type="scientific">Hohaiivirga grylli</name>
    <dbReference type="NCBI Taxonomy" id="3133970"/>
    <lineage>
        <taxon>Bacteria</taxon>
        <taxon>Pseudomonadati</taxon>
        <taxon>Pseudomonadota</taxon>
        <taxon>Alphaproteobacteria</taxon>
        <taxon>Hyphomicrobiales</taxon>
        <taxon>Methylobacteriaceae</taxon>
        <taxon>Hohaiivirga</taxon>
    </lineage>
</organism>
<evidence type="ECO:0000256" key="6">
    <source>
        <dbReference type="ARBA" id="ARBA00022801"/>
    </source>
</evidence>
<dbReference type="PANTHER" id="PTHR42837:SF2">
    <property type="entry name" value="MEMBRANE METALLOPROTEASE ARASP2, CHLOROPLASTIC-RELATED"/>
    <property type="match status" value="1"/>
</dbReference>
<accession>A0ABV0BJA6</accession>
<evidence type="ECO:0000256" key="1">
    <source>
        <dbReference type="ARBA" id="ARBA00001947"/>
    </source>
</evidence>
<dbReference type="NCBIfam" id="TIGR00054">
    <property type="entry name" value="RIP metalloprotease RseP"/>
    <property type="match status" value="1"/>
</dbReference>
<evidence type="ECO:0000259" key="12">
    <source>
        <dbReference type="PROSITE" id="PS50106"/>
    </source>
</evidence>
<evidence type="ECO:0000256" key="4">
    <source>
        <dbReference type="ARBA" id="ARBA00022670"/>
    </source>
</evidence>
<dbReference type="PROSITE" id="PS50106">
    <property type="entry name" value="PDZ"/>
    <property type="match status" value="1"/>
</dbReference>
<dbReference type="InterPro" id="IPR001478">
    <property type="entry name" value="PDZ"/>
</dbReference>
<comment type="subcellular location">
    <subcellularLocation>
        <location evidence="2">Membrane</location>
        <topology evidence="2">Multi-pass membrane protein</topology>
    </subcellularLocation>
</comment>
<name>A0ABV0BJA6_9HYPH</name>
<evidence type="ECO:0000256" key="9">
    <source>
        <dbReference type="ARBA" id="ARBA00023049"/>
    </source>
</evidence>
<dbReference type="EC" id="3.4.24.-" evidence="11"/>
<keyword evidence="5 11" id="KW-0812">Transmembrane</keyword>
<comment type="similarity">
    <text evidence="3 11">Belongs to the peptidase M50B family.</text>
</comment>
<keyword evidence="10 11" id="KW-0472">Membrane</keyword>
<dbReference type="InterPro" id="IPR036034">
    <property type="entry name" value="PDZ_sf"/>
</dbReference>
<feature type="transmembrane region" description="Helical" evidence="11">
    <location>
        <begin position="12"/>
        <end position="36"/>
    </location>
</feature>
<keyword evidence="9 11" id="KW-0482">Metalloprotease</keyword>
<protein>
    <recommendedName>
        <fullName evidence="11">Zinc metalloprotease</fullName>
        <ecNumber evidence="11">3.4.24.-</ecNumber>
    </recommendedName>
</protein>
<evidence type="ECO:0000256" key="10">
    <source>
        <dbReference type="ARBA" id="ARBA00023136"/>
    </source>
</evidence>
<dbReference type="Pfam" id="PF17820">
    <property type="entry name" value="PDZ_6"/>
    <property type="match status" value="1"/>
</dbReference>
<evidence type="ECO:0000256" key="8">
    <source>
        <dbReference type="ARBA" id="ARBA00022989"/>
    </source>
</evidence>
<dbReference type="Pfam" id="PF02163">
    <property type="entry name" value="Peptidase_M50"/>
    <property type="match status" value="1"/>
</dbReference>
<dbReference type="SMART" id="SM00228">
    <property type="entry name" value="PDZ"/>
    <property type="match status" value="1"/>
</dbReference>
<keyword evidence="4" id="KW-0645">Protease</keyword>
<dbReference type="SUPFAM" id="SSF50156">
    <property type="entry name" value="PDZ domain-like"/>
    <property type="match status" value="1"/>
</dbReference>
<feature type="domain" description="PDZ" evidence="12">
    <location>
        <begin position="157"/>
        <end position="190"/>
    </location>
</feature>
<dbReference type="Proteomes" id="UP001418637">
    <property type="component" value="Unassembled WGS sequence"/>
</dbReference>
<gene>
    <name evidence="13" type="primary">rseP</name>
    <name evidence="13" type="ORF">WJT86_06885</name>
</gene>
<keyword evidence="14" id="KW-1185">Reference proteome</keyword>
<dbReference type="InterPro" id="IPR041489">
    <property type="entry name" value="PDZ_6"/>
</dbReference>
<dbReference type="CDD" id="cd23081">
    <property type="entry name" value="cpPDZ_EcRseP-like"/>
    <property type="match status" value="1"/>
</dbReference>
<evidence type="ECO:0000256" key="5">
    <source>
        <dbReference type="ARBA" id="ARBA00022692"/>
    </source>
</evidence>
<feature type="transmembrane region" description="Helical" evidence="11">
    <location>
        <begin position="309"/>
        <end position="331"/>
    </location>
</feature>
<dbReference type="EMBL" id="JBBYXI010000002">
    <property type="protein sequence ID" value="MEN3930782.1"/>
    <property type="molecule type" value="Genomic_DNA"/>
</dbReference>
<dbReference type="PANTHER" id="PTHR42837">
    <property type="entry name" value="REGULATOR OF SIGMA-E PROTEASE RSEP"/>
    <property type="match status" value="1"/>
</dbReference>
<dbReference type="GO" id="GO:0008237">
    <property type="term" value="F:metallopeptidase activity"/>
    <property type="evidence" value="ECO:0007669"/>
    <property type="project" value="UniProtKB-KW"/>
</dbReference>
<evidence type="ECO:0000256" key="11">
    <source>
        <dbReference type="RuleBase" id="RU362031"/>
    </source>
</evidence>
<dbReference type="InterPro" id="IPR004387">
    <property type="entry name" value="Pept_M50_Zn"/>
</dbReference>
<evidence type="ECO:0000256" key="2">
    <source>
        <dbReference type="ARBA" id="ARBA00004141"/>
    </source>
</evidence>
<keyword evidence="6 11" id="KW-0378">Hydrolase</keyword>
<evidence type="ECO:0000256" key="7">
    <source>
        <dbReference type="ARBA" id="ARBA00022833"/>
    </source>
</evidence>
<keyword evidence="8 11" id="KW-1133">Transmembrane helix</keyword>
<dbReference type="CDD" id="cd06163">
    <property type="entry name" value="S2P-M50_PDZ_RseP-like"/>
    <property type="match status" value="1"/>
</dbReference>
<evidence type="ECO:0000256" key="3">
    <source>
        <dbReference type="ARBA" id="ARBA00007931"/>
    </source>
</evidence>
<dbReference type="InterPro" id="IPR008915">
    <property type="entry name" value="Peptidase_M50"/>
</dbReference>
<proteinExistence type="inferred from homology"/>
<reference evidence="13 14" key="1">
    <citation type="submission" date="2024-04" db="EMBL/GenBank/DDBJ databases">
        <title>A novel species isolated from cricket.</title>
        <authorList>
            <person name="Wang H.-C."/>
        </authorList>
    </citation>
    <scope>NUCLEOTIDE SEQUENCE [LARGE SCALE GENOMIC DNA]</scope>
    <source>
        <strain evidence="13 14">WL0021</strain>
    </source>
</reference>
<keyword evidence="11" id="KW-0479">Metal-binding</keyword>
<sequence>MDTLSLILMKLGGLFAFSTLFYLAAFIAVLSVIVFVHEYGHFIVGRWCGVGVDEFSIGFGREILGWTDKHGTRWKISWLPLGGYVRFVGDGNAASAPDSDAGARLSPEMKAISLHAQAAWKRALIVAAGPVANFIFAIAIYSVFFAASGKVEVEPRIDMVVEGGRAEEAGFKAGDLILSINGSKITDFSQVTQSVVINAEEPMHFKVERDGAVVDITAVPALKKIKSLIGFVDGGQLGFQVDTRIDGRLRFIKLGVLDAIVEGGKTTWSIIDQSVSTVGKLITGKISLTQLSGPVGIAQMTGKVAERGLLDLIGFAAFLSVSIGMVNLLPIPVLDGGHLLFCIIEMITRKPLNERVQEFAFRVGLLLILAVFVFATGADLMRNFTQ</sequence>
<evidence type="ECO:0000313" key="14">
    <source>
        <dbReference type="Proteomes" id="UP001418637"/>
    </source>
</evidence>
<feature type="transmembrane region" description="Helical" evidence="11">
    <location>
        <begin position="359"/>
        <end position="381"/>
    </location>
</feature>
<keyword evidence="7 11" id="KW-0862">Zinc</keyword>
<comment type="cofactor">
    <cofactor evidence="1 11">
        <name>Zn(2+)</name>
        <dbReference type="ChEBI" id="CHEBI:29105"/>
    </cofactor>
</comment>